<keyword evidence="10" id="KW-1185">Reference proteome</keyword>
<organism evidence="9 10">
    <name type="scientific">Thielaviopsis punctulata</name>
    <dbReference type="NCBI Taxonomy" id="72032"/>
    <lineage>
        <taxon>Eukaryota</taxon>
        <taxon>Fungi</taxon>
        <taxon>Dikarya</taxon>
        <taxon>Ascomycota</taxon>
        <taxon>Pezizomycotina</taxon>
        <taxon>Sordariomycetes</taxon>
        <taxon>Hypocreomycetidae</taxon>
        <taxon>Microascales</taxon>
        <taxon>Ceratocystidaceae</taxon>
        <taxon>Thielaviopsis</taxon>
    </lineage>
</organism>
<feature type="compositionally biased region" description="Pro residues" evidence="7">
    <location>
        <begin position="227"/>
        <end position="238"/>
    </location>
</feature>
<feature type="compositionally biased region" description="Polar residues" evidence="7">
    <location>
        <begin position="445"/>
        <end position="456"/>
    </location>
</feature>
<dbReference type="GO" id="GO:0007059">
    <property type="term" value="P:chromosome segregation"/>
    <property type="evidence" value="ECO:0007669"/>
    <property type="project" value="TreeGrafter"/>
</dbReference>
<accession>A0A0F4Z905</accession>
<dbReference type="GO" id="GO:0000132">
    <property type="term" value="P:establishment of mitotic spindle orientation"/>
    <property type="evidence" value="ECO:0007669"/>
    <property type="project" value="TreeGrafter"/>
</dbReference>
<feature type="compositionally biased region" description="Low complexity" evidence="7">
    <location>
        <begin position="389"/>
        <end position="406"/>
    </location>
</feature>
<dbReference type="PANTHER" id="PTHR10921">
    <property type="entry name" value="NUCLEAR DISTRIBUTION PROTEIN NUDE HOMOLOG 1"/>
    <property type="match status" value="1"/>
</dbReference>
<evidence type="ECO:0000259" key="8">
    <source>
        <dbReference type="Pfam" id="PF04880"/>
    </source>
</evidence>
<sequence>MEPPSSPPPEGAESFAWYKLQYEQLEAELAEFRDSSRELEAELEKDIEMAEKRERTLKERAESLTFEVEEWKRKYKESKAEASAAQATLEKEITSLRNANRTVQLRLREIEVANDDYERQARNTTSSLEDMESKYNQVIERGVLLEEEMKISEMEREQMRIETQRLKEELNEMKIEAELLQDKVKSYEHRNSVISTDISVSSSPMFDKNDSTGSTASSPLISTPPDSDLPPVDPPSPPMSDASGAQLPKTRAPLRAPTMTKRSRLPSISAGEGNPLPKPRSKTFSSSVNGRPPTSSGNRQVSSANLKAPPSTSARHTSRTSASSKPPPASNSLSHIRSLTAQMQRLEARVHSARSKLPAPSTTPPRGPSPRDNHMPLPIMTRPRNRTLTSTASSVVSDDSATSSSAGTRPPTQASVGRTNSNHVPRLSSSSTSGRFNFTPLAPRSRNTNTDTDTAPSLSRASSRTSASSSLSRAGSRAEMTRPMTRPVNTSRPPLTRPRTTTTGGYHHTHSLSLSKATLDLEEADGRSSVISTTRRGAYSTRFDFSGSVDLDSTGIPLRAVMPTRKLSSARRLSSSIPTANYGGSNKMSELEETY</sequence>
<evidence type="ECO:0000256" key="6">
    <source>
        <dbReference type="ARBA" id="ARBA00023212"/>
    </source>
</evidence>
<dbReference type="GO" id="GO:0007020">
    <property type="term" value="P:microtubule nucleation"/>
    <property type="evidence" value="ECO:0007669"/>
    <property type="project" value="TreeGrafter"/>
</dbReference>
<feature type="domain" description="NUDE" evidence="8">
    <location>
        <begin position="127"/>
        <end position="252"/>
    </location>
</feature>
<comment type="caution">
    <text evidence="9">The sequence shown here is derived from an EMBL/GenBank/DDBJ whole genome shotgun (WGS) entry which is preliminary data.</text>
</comment>
<protein>
    <recommendedName>
        <fullName evidence="8">NUDE domain-containing protein</fullName>
    </recommendedName>
</protein>
<feature type="region of interest" description="Disordered" evidence="7">
    <location>
        <begin position="184"/>
        <end position="510"/>
    </location>
</feature>
<feature type="compositionally biased region" description="Low complexity" evidence="7">
    <location>
        <begin position="457"/>
        <end position="478"/>
    </location>
</feature>
<reference evidence="9 10" key="1">
    <citation type="submission" date="2015-03" db="EMBL/GenBank/DDBJ databases">
        <authorList>
            <person name="Radwan O."/>
            <person name="Al-Naeli F.A."/>
            <person name="Rendon G.A."/>
            <person name="Fields C."/>
        </authorList>
    </citation>
    <scope>NUCLEOTIDE SEQUENCE [LARGE SCALE GENOMIC DNA]</scope>
    <source>
        <strain evidence="9">CR-DP1</strain>
    </source>
</reference>
<dbReference type="GO" id="GO:0005871">
    <property type="term" value="C:kinesin complex"/>
    <property type="evidence" value="ECO:0007669"/>
    <property type="project" value="TreeGrafter"/>
</dbReference>
<dbReference type="Proteomes" id="UP000033483">
    <property type="component" value="Unassembled WGS sequence"/>
</dbReference>
<feature type="compositionally biased region" description="Polar residues" evidence="7">
    <location>
        <begin position="211"/>
        <end position="221"/>
    </location>
</feature>
<evidence type="ECO:0000256" key="7">
    <source>
        <dbReference type="SAM" id="MobiDB-lite"/>
    </source>
</evidence>
<dbReference type="GO" id="GO:0051642">
    <property type="term" value="P:centrosome localization"/>
    <property type="evidence" value="ECO:0007669"/>
    <property type="project" value="TreeGrafter"/>
</dbReference>
<comment type="similarity">
    <text evidence="2">Belongs to the nudE family.</text>
</comment>
<evidence type="ECO:0000256" key="1">
    <source>
        <dbReference type="ARBA" id="ARBA00004245"/>
    </source>
</evidence>
<evidence type="ECO:0000256" key="4">
    <source>
        <dbReference type="ARBA" id="ARBA00022701"/>
    </source>
</evidence>
<feature type="compositionally biased region" description="Low complexity" evidence="7">
    <location>
        <begin position="192"/>
        <end position="203"/>
    </location>
</feature>
<dbReference type="Gene3D" id="6.10.250.1080">
    <property type="match status" value="1"/>
</dbReference>
<evidence type="ECO:0000313" key="9">
    <source>
        <dbReference type="EMBL" id="KKA26825.1"/>
    </source>
</evidence>
<proteinExistence type="inferred from homology"/>
<evidence type="ECO:0000256" key="5">
    <source>
        <dbReference type="ARBA" id="ARBA00023054"/>
    </source>
</evidence>
<dbReference type="GO" id="GO:0000776">
    <property type="term" value="C:kinetochore"/>
    <property type="evidence" value="ECO:0007669"/>
    <property type="project" value="TreeGrafter"/>
</dbReference>
<feature type="compositionally biased region" description="Low complexity" evidence="7">
    <location>
        <begin position="490"/>
        <end position="506"/>
    </location>
</feature>
<dbReference type="GO" id="GO:0047496">
    <property type="term" value="P:vesicle transport along microtubule"/>
    <property type="evidence" value="ECO:0007669"/>
    <property type="project" value="TreeGrafter"/>
</dbReference>
<feature type="compositionally biased region" description="Polar residues" evidence="7">
    <location>
        <begin position="410"/>
        <end position="436"/>
    </location>
</feature>
<keyword evidence="5" id="KW-0175">Coiled coil</keyword>
<dbReference type="OrthoDB" id="5877028at2759"/>
<name>A0A0F4Z905_9PEZI</name>
<dbReference type="GO" id="GO:0008017">
    <property type="term" value="F:microtubule binding"/>
    <property type="evidence" value="ECO:0007669"/>
    <property type="project" value="InterPro"/>
</dbReference>
<dbReference type="AlphaFoldDB" id="A0A0F4Z905"/>
<dbReference type="EMBL" id="LAEV01001971">
    <property type="protein sequence ID" value="KKA26825.1"/>
    <property type="molecule type" value="Genomic_DNA"/>
</dbReference>
<dbReference type="GO" id="GO:0005874">
    <property type="term" value="C:microtubule"/>
    <property type="evidence" value="ECO:0007669"/>
    <property type="project" value="UniProtKB-KW"/>
</dbReference>
<gene>
    <name evidence="9" type="ORF">TD95_000782</name>
</gene>
<evidence type="ECO:0000256" key="2">
    <source>
        <dbReference type="ARBA" id="ARBA00007429"/>
    </source>
</evidence>
<evidence type="ECO:0000313" key="10">
    <source>
        <dbReference type="Proteomes" id="UP000033483"/>
    </source>
</evidence>
<dbReference type="Pfam" id="PF04880">
    <property type="entry name" value="NUDE_C"/>
    <property type="match status" value="1"/>
</dbReference>
<dbReference type="InterPro" id="IPR033494">
    <property type="entry name" value="NUDE"/>
</dbReference>
<dbReference type="PANTHER" id="PTHR10921:SF1">
    <property type="entry name" value="NUCLEAR DISTRIBUTION PROTEIN NUDE HOMOLOG"/>
    <property type="match status" value="1"/>
</dbReference>
<evidence type="ECO:0000256" key="3">
    <source>
        <dbReference type="ARBA" id="ARBA00022490"/>
    </source>
</evidence>
<dbReference type="InterPro" id="IPR006964">
    <property type="entry name" value="NUDE_dom"/>
</dbReference>
<keyword evidence="3" id="KW-0963">Cytoplasm</keyword>
<keyword evidence="4" id="KW-0493">Microtubule</keyword>
<comment type="subcellular location">
    <subcellularLocation>
        <location evidence="1">Cytoplasm</location>
        <location evidence="1">Cytoskeleton</location>
    </subcellularLocation>
</comment>
<feature type="compositionally biased region" description="Low complexity" evidence="7">
    <location>
        <begin position="311"/>
        <end position="334"/>
    </location>
</feature>
<feature type="compositionally biased region" description="Polar residues" evidence="7">
    <location>
        <begin position="282"/>
        <end position="305"/>
    </location>
</feature>
<keyword evidence="6" id="KW-0206">Cytoskeleton</keyword>